<evidence type="ECO:0000256" key="1">
    <source>
        <dbReference type="ARBA" id="ARBA00000085"/>
    </source>
</evidence>
<dbReference type="EMBL" id="MSLT01000012">
    <property type="protein sequence ID" value="OUD13932.1"/>
    <property type="molecule type" value="Genomic_DNA"/>
</dbReference>
<evidence type="ECO:0000259" key="15">
    <source>
        <dbReference type="PROSITE" id="PS50109"/>
    </source>
</evidence>
<dbReference type="FunFam" id="1.10.287.130:FF:000004">
    <property type="entry name" value="Ethylene receptor 1"/>
    <property type="match status" value="1"/>
</dbReference>
<dbReference type="CDD" id="cd06225">
    <property type="entry name" value="HAMP"/>
    <property type="match status" value="1"/>
</dbReference>
<evidence type="ECO:0000256" key="9">
    <source>
        <dbReference type="ARBA" id="ARBA00022777"/>
    </source>
</evidence>
<dbReference type="EC" id="2.7.13.3" evidence="3"/>
<dbReference type="FunFam" id="3.30.565.10:FF:000010">
    <property type="entry name" value="Sensor histidine kinase RcsC"/>
    <property type="match status" value="1"/>
</dbReference>
<evidence type="ECO:0000256" key="10">
    <source>
        <dbReference type="ARBA" id="ARBA00022840"/>
    </source>
</evidence>
<dbReference type="PRINTS" id="PR00344">
    <property type="entry name" value="BCTRLSENSOR"/>
</dbReference>
<keyword evidence="6" id="KW-0808">Transferase</keyword>
<evidence type="ECO:0000313" key="17">
    <source>
        <dbReference type="EMBL" id="OUD13932.1"/>
    </source>
</evidence>
<evidence type="ECO:0000256" key="14">
    <source>
        <dbReference type="SAM" id="Phobius"/>
    </source>
</evidence>
<dbReference type="Gene3D" id="3.30.450.20">
    <property type="entry name" value="PAS domain"/>
    <property type="match status" value="1"/>
</dbReference>
<dbReference type="SMART" id="SM00304">
    <property type="entry name" value="HAMP"/>
    <property type="match status" value="1"/>
</dbReference>
<evidence type="ECO:0000256" key="13">
    <source>
        <dbReference type="ARBA" id="ARBA00023136"/>
    </source>
</evidence>
<dbReference type="SUPFAM" id="SSF55874">
    <property type="entry name" value="ATPase domain of HSP90 chaperone/DNA topoisomerase II/histidine kinase"/>
    <property type="match status" value="1"/>
</dbReference>
<dbReference type="InterPro" id="IPR003594">
    <property type="entry name" value="HATPase_dom"/>
</dbReference>
<keyword evidence="5" id="KW-0597">Phosphoprotein</keyword>
<protein>
    <recommendedName>
        <fullName evidence="3">histidine kinase</fullName>
        <ecNumber evidence="3">2.7.13.3</ecNumber>
    </recommendedName>
</protein>
<evidence type="ECO:0000256" key="12">
    <source>
        <dbReference type="ARBA" id="ARBA00023012"/>
    </source>
</evidence>
<feature type="domain" description="Histidine kinase" evidence="15">
    <location>
        <begin position="388"/>
        <end position="604"/>
    </location>
</feature>
<evidence type="ECO:0000256" key="6">
    <source>
        <dbReference type="ARBA" id="ARBA00022679"/>
    </source>
</evidence>
<dbReference type="AlphaFoldDB" id="A0A251X8S3"/>
<dbReference type="InterPro" id="IPR003660">
    <property type="entry name" value="HAMP_dom"/>
</dbReference>
<accession>A0A251X8S3</accession>
<dbReference type="CDD" id="cd00082">
    <property type="entry name" value="HisKA"/>
    <property type="match status" value="1"/>
</dbReference>
<keyword evidence="10" id="KW-0067">ATP-binding</keyword>
<proteinExistence type="predicted"/>
<keyword evidence="8" id="KW-0547">Nucleotide-binding</keyword>
<dbReference type="InterPro" id="IPR005467">
    <property type="entry name" value="His_kinase_dom"/>
</dbReference>
<gene>
    <name evidence="17" type="ORF">TPSD3_06200</name>
</gene>
<feature type="transmembrane region" description="Helical" evidence="14">
    <location>
        <begin position="12"/>
        <end position="33"/>
    </location>
</feature>
<dbReference type="InterPro" id="IPR004358">
    <property type="entry name" value="Sig_transdc_His_kin-like_C"/>
</dbReference>
<keyword evidence="12" id="KW-0902">Two-component regulatory system</keyword>
<dbReference type="RefSeq" id="WP_086487716.1">
    <property type="nucleotide sequence ID" value="NZ_MSLT01000012.1"/>
</dbReference>
<evidence type="ECO:0000256" key="5">
    <source>
        <dbReference type="ARBA" id="ARBA00022553"/>
    </source>
</evidence>
<keyword evidence="11 14" id="KW-1133">Transmembrane helix</keyword>
<keyword evidence="9" id="KW-0418">Kinase</keyword>
<keyword evidence="7 14" id="KW-0812">Transmembrane</keyword>
<evidence type="ECO:0000256" key="4">
    <source>
        <dbReference type="ARBA" id="ARBA00022475"/>
    </source>
</evidence>
<dbReference type="InterPro" id="IPR050736">
    <property type="entry name" value="Sensor_HK_Regulatory"/>
</dbReference>
<evidence type="ECO:0000313" key="18">
    <source>
        <dbReference type="Proteomes" id="UP000194798"/>
    </source>
</evidence>
<evidence type="ECO:0000256" key="3">
    <source>
        <dbReference type="ARBA" id="ARBA00012438"/>
    </source>
</evidence>
<dbReference type="SMART" id="SM00387">
    <property type="entry name" value="HATPase_c"/>
    <property type="match status" value="1"/>
</dbReference>
<keyword evidence="13 14" id="KW-0472">Membrane</keyword>
<dbReference type="Gene3D" id="1.10.287.130">
    <property type="match status" value="1"/>
</dbReference>
<dbReference type="InterPro" id="IPR036890">
    <property type="entry name" value="HATPase_C_sf"/>
</dbReference>
<comment type="subcellular location">
    <subcellularLocation>
        <location evidence="2">Cell membrane</location>
        <topology evidence="2">Multi-pass membrane protein</topology>
    </subcellularLocation>
</comment>
<dbReference type="Gene3D" id="3.30.565.10">
    <property type="entry name" value="Histidine kinase-like ATPase, C-terminal domain"/>
    <property type="match status" value="1"/>
</dbReference>
<feature type="transmembrane region" description="Helical" evidence="14">
    <location>
        <begin position="287"/>
        <end position="310"/>
    </location>
</feature>
<dbReference type="InterPro" id="IPR033479">
    <property type="entry name" value="dCache_1"/>
</dbReference>
<dbReference type="GO" id="GO:0000155">
    <property type="term" value="F:phosphorelay sensor kinase activity"/>
    <property type="evidence" value="ECO:0007669"/>
    <property type="project" value="InterPro"/>
</dbReference>
<dbReference type="PROSITE" id="PS50109">
    <property type="entry name" value="HIS_KIN"/>
    <property type="match status" value="1"/>
</dbReference>
<dbReference type="CDD" id="cd16922">
    <property type="entry name" value="HATPase_EvgS-ArcB-TorS-like"/>
    <property type="match status" value="1"/>
</dbReference>
<dbReference type="Gene3D" id="6.10.340.10">
    <property type="match status" value="1"/>
</dbReference>
<dbReference type="Pfam" id="PF00512">
    <property type="entry name" value="HisKA"/>
    <property type="match status" value="1"/>
</dbReference>
<dbReference type="Proteomes" id="UP000194798">
    <property type="component" value="Unassembled WGS sequence"/>
</dbReference>
<dbReference type="InterPro" id="IPR003661">
    <property type="entry name" value="HisK_dim/P_dom"/>
</dbReference>
<comment type="caution">
    <text evidence="17">The sequence shown here is derived from an EMBL/GenBank/DDBJ whole genome shotgun (WGS) entry which is preliminary data.</text>
</comment>
<dbReference type="PANTHER" id="PTHR43711:SF1">
    <property type="entry name" value="HISTIDINE KINASE 1"/>
    <property type="match status" value="1"/>
</dbReference>
<organism evidence="17 18">
    <name type="scientific">Thioflexithrix psekupsensis</name>
    <dbReference type="NCBI Taxonomy" id="1570016"/>
    <lineage>
        <taxon>Bacteria</taxon>
        <taxon>Pseudomonadati</taxon>
        <taxon>Pseudomonadota</taxon>
        <taxon>Gammaproteobacteria</taxon>
        <taxon>Thiotrichales</taxon>
        <taxon>Thioflexithrix</taxon>
    </lineage>
</organism>
<dbReference type="InterPro" id="IPR036097">
    <property type="entry name" value="HisK_dim/P_sf"/>
</dbReference>
<dbReference type="OrthoDB" id="9770795at2"/>
<dbReference type="PROSITE" id="PS50885">
    <property type="entry name" value="HAMP"/>
    <property type="match status" value="1"/>
</dbReference>
<comment type="catalytic activity">
    <reaction evidence="1">
        <text>ATP + protein L-histidine = ADP + protein N-phospho-L-histidine.</text>
        <dbReference type="EC" id="2.7.13.3"/>
    </reaction>
</comment>
<dbReference type="SMART" id="SM00388">
    <property type="entry name" value="HisKA"/>
    <property type="match status" value="1"/>
</dbReference>
<evidence type="ECO:0000256" key="11">
    <source>
        <dbReference type="ARBA" id="ARBA00022989"/>
    </source>
</evidence>
<name>A0A251X8S3_9GAMM</name>
<evidence type="ECO:0000259" key="16">
    <source>
        <dbReference type="PROSITE" id="PS50885"/>
    </source>
</evidence>
<dbReference type="Pfam" id="PF02743">
    <property type="entry name" value="dCache_1"/>
    <property type="match status" value="1"/>
</dbReference>
<evidence type="ECO:0000256" key="7">
    <source>
        <dbReference type="ARBA" id="ARBA00022692"/>
    </source>
</evidence>
<dbReference type="CDD" id="cd12912">
    <property type="entry name" value="PDC2_MCP_like"/>
    <property type="match status" value="1"/>
</dbReference>
<evidence type="ECO:0000256" key="2">
    <source>
        <dbReference type="ARBA" id="ARBA00004651"/>
    </source>
</evidence>
<sequence length="702" mass="79322">MFDKLSISNQLRWGILLLVMLCLLMSGSLLLYLSQQQQLQQAGRLQNAQAAAVARQIGLYAVDLTAKLKYVAKIQSLLQFPIETQTALLTALYQHHEAYDSVALFNRQGEIILSVGAFDAYLTKDLVPHSTLHQFLMDGEKSNKNSLFLPIEMQQETSQLISYFAVIVNDSLNKIDGLLVVRFNLDFLNFIVSQLNIGQHGYAYILDREHRLIAYKDRLAEQIADIKLLDSFENKSFLPHLKQSTRHDLLRYRGLTGDKVVGAIAEVPLMAWQVVTELPEREVQLELYTLFISMLLSLIVAIIFAVLLSLRFIRHLIRPLNTLTQAASRISDGNLNIRVRINAKHEMGILAHTFNQMVTQLQTLFEQLEENIARANHANQAKSTFLANVSHELRTPLNAVLGYAQILLKDPQLTEQQRNGLEVILHNGRYLLTLISDILDFSKIESGRLQLLEQDFNLPNVLKNLTVLFKDRAESKGLIFHDQISDQLPQAVFGDERRLRQILSHLLSNAVKFTSEGEIYFRVQAENYHIRFDIIDTGIGIAAEDIATILQPFQQMSDINNKSAGTGLGLAMSYRLIQMMGGELQVESRVAQGSRFYFTLPLKPALDAASVAHDVEEMPLPKMPMSEPALDSREESEPLPLTSEDAEQLYDAVNMGDITGILSQIEALAQRDSRLQDFADRVRALAQAFDEEAICRLIEPYR</sequence>
<dbReference type="GO" id="GO:0005524">
    <property type="term" value="F:ATP binding"/>
    <property type="evidence" value="ECO:0007669"/>
    <property type="project" value="UniProtKB-KW"/>
</dbReference>
<reference evidence="17 18" key="1">
    <citation type="submission" date="2016-12" db="EMBL/GenBank/DDBJ databases">
        <title>Thioflexothrix psekupsii D3 genome sequencing and assembly.</title>
        <authorList>
            <person name="Fomenkov A."/>
            <person name="Vincze T."/>
            <person name="Grabovich M."/>
            <person name="Anton B.P."/>
            <person name="Dubinina G."/>
            <person name="Orlova M."/>
            <person name="Belousova E."/>
            <person name="Roberts R.J."/>
        </authorList>
    </citation>
    <scope>NUCLEOTIDE SEQUENCE [LARGE SCALE GENOMIC DNA]</scope>
    <source>
        <strain evidence="17">D3</strain>
    </source>
</reference>
<dbReference type="PANTHER" id="PTHR43711">
    <property type="entry name" value="TWO-COMPONENT HISTIDINE KINASE"/>
    <property type="match status" value="1"/>
</dbReference>
<dbReference type="SUPFAM" id="SSF158472">
    <property type="entry name" value="HAMP domain-like"/>
    <property type="match status" value="1"/>
</dbReference>
<feature type="domain" description="HAMP" evidence="16">
    <location>
        <begin position="314"/>
        <end position="366"/>
    </location>
</feature>
<evidence type="ECO:0000256" key="8">
    <source>
        <dbReference type="ARBA" id="ARBA00022741"/>
    </source>
</evidence>
<dbReference type="Pfam" id="PF02518">
    <property type="entry name" value="HATPase_c"/>
    <property type="match status" value="1"/>
</dbReference>
<dbReference type="Pfam" id="PF00672">
    <property type="entry name" value="HAMP"/>
    <property type="match status" value="1"/>
</dbReference>
<dbReference type="SUPFAM" id="SSF47384">
    <property type="entry name" value="Homodimeric domain of signal transducing histidine kinase"/>
    <property type="match status" value="1"/>
</dbReference>
<dbReference type="GO" id="GO:0005886">
    <property type="term" value="C:plasma membrane"/>
    <property type="evidence" value="ECO:0007669"/>
    <property type="project" value="UniProtKB-SubCell"/>
</dbReference>
<keyword evidence="4" id="KW-1003">Cell membrane</keyword>
<keyword evidence="18" id="KW-1185">Reference proteome</keyword>